<accession>A0A6J4L1L6</accession>
<gene>
    <name evidence="1" type="ORF">AVDCRST_MAG11-2019</name>
</gene>
<dbReference type="EMBL" id="CADCTU010000476">
    <property type="protein sequence ID" value="CAA9321404.1"/>
    <property type="molecule type" value="Genomic_DNA"/>
</dbReference>
<dbReference type="AlphaFoldDB" id="A0A6J4L1L6"/>
<sequence length="187" mass="18856">MCALAVTAAAGVVGAQPVLRDSAPGAAAPRRSCFRPRPRAACRGFSVVEAGVYPRLAGTEAPRPWGARPQLGNHASWELGYMVNTRAGTALGGSAVLGVSGAGARWGAKARYRRWLPGEFAADLGAGPVVADVAVPVTASAAANPVLWARGVGATADVGVSWRGTVGLGLRAEAVRARGGTARAAYA</sequence>
<protein>
    <submittedName>
        <fullName evidence="1">Uncharacterized protein</fullName>
    </submittedName>
</protein>
<evidence type="ECO:0000313" key="1">
    <source>
        <dbReference type="EMBL" id="CAA9321404.1"/>
    </source>
</evidence>
<feature type="non-terminal residue" evidence="1">
    <location>
        <position position="187"/>
    </location>
</feature>
<name>A0A6J4L1L6_9BACT</name>
<proteinExistence type="predicted"/>
<organism evidence="1">
    <name type="scientific">uncultured Gemmatimonadaceae bacterium</name>
    <dbReference type="NCBI Taxonomy" id="246130"/>
    <lineage>
        <taxon>Bacteria</taxon>
        <taxon>Pseudomonadati</taxon>
        <taxon>Gemmatimonadota</taxon>
        <taxon>Gemmatimonadia</taxon>
        <taxon>Gemmatimonadales</taxon>
        <taxon>Gemmatimonadaceae</taxon>
        <taxon>environmental samples</taxon>
    </lineage>
</organism>
<reference evidence="1" key="1">
    <citation type="submission" date="2020-02" db="EMBL/GenBank/DDBJ databases">
        <authorList>
            <person name="Meier V. D."/>
        </authorList>
    </citation>
    <scope>NUCLEOTIDE SEQUENCE</scope>
    <source>
        <strain evidence="1">AVDCRST_MAG11</strain>
    </source>
</reference>